<name>A0ABQ9HM51_9NEOP</name>
<accession>A0ABQ9HM51</accession>
<dbReference type="Pfam" id="PF14291">
    <property type="entry name" value="DUF4371"/>
    <property type="match status" value="1"/>
</dbReference>
<proteinExistence type="predicted"/>
<reference evidence="3 4" key="1">
    <citation type="submission" date="2023-02" db="EMBL/GenBank/DDBJ databases">
        <title>LHISI_Scaffold_Assembly.</title>
        <authorList>
            <person name="Stuart O.P."/>
            <person name="Cleave R."/>
            <person name="Magrath M.J.L."/>
            <person name="Mikheyev A.S."/>
        </authorList>
    </citation>
    <scope>NUCLEOTIDE SEQUENCE [LARGE SCALE GENOMIC DNA]</scope>
    <source>
        <strain evidence="3">Daus_M_001</strain>
        <tissue evidence="3">Leg muscle</tissue>
    </source>
</reference>
<feature type="transmembrane region" description="Helical" evidence="1">
    <location>
        <begin position="180"/>
        <end position="202"/>
    </location>
</feature>
<keyword evidence="4" id="KW-1185">Reference proteome</keyword>
<evidence type="ECO:0000259" key="2">
    <source>
        <dbReference type="Pfam" id="PF14291"/>
    </source>
</evidence>
<sequence>MPLKGKEFDGDILLELSNLRIDSGDKKLRVVWESVTALLNYAVLADKTADIAGKEQLSMGLKFYDESQEKIREEFVGFLELKVQDAWSIAEAIDSFLVSYNRSPEYCIGFGFDCCSTMAGKEGGVQAILRKTYFRTSFFHCSIHNLNLVVNDANQVIRLEEIAFPIYRECVRQDGLTKPLFIVVFITIAKYSAVLGPIVNVLQAKFMDLIVMGEHISGIFDILKEYSKDADLITDKRL</sequence>
<evidence type="ECO:0000313" key="3">
    <source>
        <dbReference type="EMBL" id="KAJ8885431.1"/>
    </source>
</evidence>
<dbReference type="InterPro" id="IPR025398">
    <property type="entry name" value="DUF4371"/>
</dbReference>
<keyword evidence="1" id="KW-1133">Transmembrane helix</keyword>
<feature type="domain" description="DUF4371" evidence="2">
    <location>
        <begin position="41"/>
        <end position="121"/>
    </location>
</feature>
<comment type="caution">
    <text evidence="3">The sequence shown here is derived from an EMBL/GenBank/DDBJ whole genome shotgun (WGS) entry which is preliminary data.</text>
</comment>
<gene>
    <name evidence="3" type="ORF">PR048_011628</name>
</gene>
<evidence type="ECO:0000256" key="1">
    <source>
        <dbReference type="SAM" id="Phobius"/>
    </source>
</evidence>
<dbReference type="Proteomes" id="UP001159363">
    <property type="component" value="Chromosome X"/>
</dbReference>
<keyword evidence="1" id="KW-0472">Membrane</keyword>
<dbReference type="PANTHER" id="PTHR45749">
    <property type="match status" value="1"/>
</dbReference>
<dbReference type="PANTHER" id="PTHR45749:SF21">
    <property type="entry name" value="DUF4371 DOMAIN-CONTAINING PROTEIN"/>
    <property type="match status" value="1"/>
</dbReference>
<protein>
    <recommendedName>
        <fullName evidence="2">DUF4371 domain-containing protein</fullName>
    </recommendedName>
</protein>
<evidence type="ECO:0000313" key="4">
    <source>
        <dbReference type="Proteomes" id="UP001159363"/>
    </source>
</evidence>
<organism evidence="3 4">
    <name type="scientific">Dryococelus australis</name>
    <dbReference type="NCBI Taxonomy" id="614101"/>
    <lineage>
        <taxon>Eukaryota</taxon>
        <taxon>Metazoa</taxon>
        <taxon>Ecdysozoa</taxon>
        <taxon>Arthropoda</taxon>
        <taxon>Hexapoda</taxon>
        <taxon>Insecta</taxon>
        <taxon>Pterygota</taxon>
        <taxon>Neoptera</taxon>
        <taxon>Polyneoptera</taxon>
        <taxon>Phasmatodea</taxon>
        <taxon>Verophasmatodea</taxon>
        <taxon>Anareolatae</taxon>
        <taxon>Phasmatidae</taxon>
        <taxon>Eurycanthinae</taxon>
        <taxon>Dryococelus</taxon>
    </lineage>
</organism>
<keyword evidence="1" id="KW-0812">Transmembrane</keyword>
<dbReference type="EMBL" id="JARBHB010000004">
    <property type="protein sequence ID" value="KAJ8885431.1"/>
    <property type="molecule type" value="Genomic_DNA"/>
</dbReference>